<feature type="signal peptide" evidence="1">
    <location>
        <begin position="1"/>
        <end position="21"/>
    </location>
</feature>
<dbReference type="EMBL" id="JAEUGD010000053">
    <property type="protein sequence ID" value="MBL6447655.1"/>
    <property type="molecule type" value="Genomic_DNA"/>
</dbReference>
<proteinExistence type="predicted"/>
<dbReference type="AlphaFoldDB" id="A0A937FWW2"/>
<reference evidence="2" key="1">
    <citation type="submission" date="2021-01" db="EMBL/GenBank/DDBJ databases">
        <title>Fulvivirga kasyanovii gen. nov., sp nov., a novel member of the phylum Bacteroidetes isolated from seawater in a mussel farm.</title>
        <authorList>
            <person name="Zhao L.-H."/>
            <person name="Wang Z.-J."/>
        </authorList>
    </citation>
    <scope>NUCLEOTIDE SEQUENCE</scope>
    <source>
        <strain evidence="2">29W222</strain>
    </source>
</reference>
<accession>A0A937FWW2</accession>
<evidence type="ECO:0008006" key="4">
    <source>
        <dbReference type="Google" id="ProtNLM"/>
    </source>
</evidence>
<organism evidence="2 3">
    <name type="scientific">Fulvivirga marina</name>
    <dbReference type="NCBI Taxonomy" id="2494733"/>
    <lineage>
        <taxon>Bacteria</taxon>
        <taxon>Pseudomonadati</taxon>
        <taxon>Bacteroidota</taxon>
        <taxon>Cytophagia</taxon>
        <taxon>Cytophagales</taxon>
        <taxon>Fulvivirgaceae</taxon>
        <taxon>Fulvivirga</taxon>
    </lineage>
</organism>
<evidence type="ECO:0000313" key="3">
    <source>
        <dbReference type="Proteomes" id="UP000614216"/>
    </source>
</evidence>
<comment type="caution">
    <text evidence="2">The sequence shown here is derived from an EMBL/GenBank/DDBJ whole genome shotgun (WGS) entry which is preliminary data.</text>
</comment>
<name>A0A937FWW2_9BACT</name>
<gene>
    <name evidence="2" type="ORF">JMN32_15160</name>
</gene>
<protein>
    <recommendedName>
        <fullName evidence="4">Lipocalin-like domain-containing protein</fullName>
    </recommendedName>
</protein>
<feature type="chain" id="PRO_5037666567" description="Lipocalin-like domain-containing protein" evidence="1">
    <location>
        <begin position="22"/>
        <end position="143"/>
    </location>
</feature>
<dbReference type="RefSeq" id="WP_202857195.1">
    <property type="nucleotide sequence ID" value="NZ_JAEUGD010000053.1"/>
</dbReference>
<dbReference type="Proteomes" id="UP000614216">
    <property type="component" value="Unassembled WGS sequence"/>
</dbReference>
<sequence length="143" mass="15504">MKINNLIFYVALLVGVSLGLASCSEDDEPEVLIDPSVLIGTWNAVSQQYKDCPDAANNATNTCGTQDFCFIISFNEDGTYTEQQFGSATVDDGNYNAMEGILSGCFTYKGCQNWIFSVSGDKLTLQQVNSTECSEVLTFTKGS</sequence>
<evidence type="ECO:0000313" key="2">
    <source>
        <dbReference type="EMBL" id="MBL6447655.1"/>
    </source>
</evidence>
<keyword evidence="3" id="KW-1185">Reference proteome</keyword>
<dbReference type="PROSITE" id="PS51257">
    <property type="entry name" value="PROKAR_LIPOPROTEIN"/>
    <property type="match status" value="1"/>
</dbReference>
<keyword evidence="1" id="KW-0732">Signal</keyword>
<evidence type="ECO:0000256" key="1">
    <source>
        <dbReference type="SAM" id="SignalP"/>
    </source>
</evidence>